<reference evidence="10" key="1">
    <citation type="journal article" date="2019" name="Int. J. Syst. Evol. Microbiol.">
        <title>The Global Catalogue of Microorganisms (GCM) 10K type strain sequencing project: providing services to taxonomists for standard genome sequencing and annotation.</title>
        <authorList>
            <consortium name="The Broad Institute Genomics Platform"/>
            <consortium name="The Broad Institute Genome Sequencing Center for Infectious Disease"/>
            <person name="Wu L."/>
            <person name="Ma J."/>
        </authorList>
    </citation>
    <scope>NUCLEOTIDE SEQUENCE [LARGE SCALE GENOMIC DNA]</scope>
    <source>
        <strain evidence="10">KCTC 19812</strain>
    </source>
</reference>
<dbReference type="InterPro" id="IPR000447">
    <property type="entry name" value="G3P_DH_FAD-dep"/>
</dbReference>
<evidence type="ECO:0000259" key="8">
    <source>
        <dbReference type="Pfam" id="PF16901"/>
    </source>
</evidence>
<accession>A0ABW5B5M3</accession>
<comment type="cofactor">
    <cofactor evidence="1">
        <name>FAD</name>
        <dbReference type="ChEBI" id="CHEBI:57692"/>
    </cofactor>
</comment>
<comment type="similarity">
    <text evidence="2">Belongs to the FAD-dependent glycerol-3-phosphate dehydrogenase family.</text>
</comment>
<dbReference type="Gene3D" id="3.30.9.10">
    <property type="entry name" value="D-Amino Acid Oxidase, subunit A, domain 2"/>
    <property type="match status" value="1"/>
</dbReference>
<dbReference type="Gene3D" id="1.10.8.870">
    <property type="entry name" value="Alpha-glycerophosphate oxidase, cap domain"/>
    <property type="match status" value="1"/>
</dbReference>
<proteinExistence type="inferred from homology"/>
<dbReference type="EC" id="1.-.-.-" evidence="9"/>
<dbReference type="PANTHER" id="PTHR11985">
    <property type="entry name" value="GLYCEROL-3-PHOSPHATE DEHYDROGENASE"/>
    <property type="match status" value="1"/>
</dbReference>
<dbReference type="GO" id="GO:0016491">
    <property type="term" value="F:oxidoreductase activity"/>
    <property type="evidence" value="ECO:0007669"/>
    <property type="project" value="UniProtKB-KW"/>
</dbReference>
<dbReference type="Proteomes" id="UP001597414">
    <property type="component" value="Unassembled WGS sequence"/>
</dbReference>
<protein>
    <submittedName>
        <fullName evidence="9">Glycerol-3-phosphate dehydrogenase/oxidase</fullName>
        <ecNumber evidence="9">1.-.-.-</ecNumber>
    </submittedName>
</protein>
<feature type="domain" description="FAD dependent oxidoreductase" evidence="7">
    <location>
        <begin position="18"/>
        <end position="341"/>
    </location>
</feature>
<evidence type="ECO:0000259" key="7">
    <source>
        <dbReference type="Pfam" id="PF01266"/>
    </source>
</evidence>
<keyword evidence="10" id="KW-1185">Reference proteome</keyword>
<keyword evidence="6 9" id="KW-0560">Oxidoreductase</keyword>
<name>A0ABW5B5M3_9BACT</name>
<dbReference type="Pfam" id="PF01266">
    <property type="entry name" value="DAO"/>
    <property type="match status" value="1"/>
</dbReference>
<dbReference type="SUPFAM" id="SSF51905">
    <property type="entry name" value="FAD/NAD(P)-binding domain"/>
    <property type="match status" value="1"/>
</dbReference>
<dbReference type="Gene3D" id="3.50.50.60">
    <property type="entry name" value="FAD/NAD(P)-binding domain"/>
    <property type="match status" value="1"/>
</dbReference>
<evidence type="ECO:0000256" key="2">
    <source>
        <dbReference type="ARBA" id="ARBA00007330"/>
    </source>
</evidence>
<dbReference type="InterPro" id="IPR038299">
    <property type="entry name" value="DAO_C_sf"/>
</dbReference>
<evidence type="ECO:0000313" key="10">
    <source>
        <dbReference type="Proteomes" id="UP001597414"/>
    </source>
</evidence>
<evidence type="ECO:0000313" key="9">
    <source>
        <dbReference type="EMBL" id="MFD2200268.1"/>
    </source>
</evidence>
<organism evidence="9 10">
    <name type="scientific">Shivajiella indica</name>
    <dbReference type="NCBI Taxonomy" id="872115"/>
    <lineage>
        <taxon>Bacteria</taxon>
        <taxon>Pseudomonadati</taxon>
        <taxon>Bacteroidota</taxon>
        <taxon>Cytophagia</taxon>
        <taxon>Cytophagales</taxon>
        <taxon>Cyclobacteriaceae</taxon>
        <taxon>Shivajiella</taxon>
    </lineage>
</organism>
<keyword evidence="4" id="KW-0319">Glycerol metabolism</keyword>
<dbReference type="PANTHER" id="PTHR11985:SF35">
    <property type="entry name" value="ANAEROBIC GLYCEROL-3-PHOSPHATE DEHYDROGENASE SUBUNIT A"/>
    <property type="match status" value="1"/>
</dbReference>
<evidence type="ECO:0000256" key="3">
    <source>
        <dbReference type="ARBA" id="ARBA00022630"/>
    </source>
</evidence>
<sequence>MDRIKNLKRIEEKGKLWDIAVIGGGASGLGVALDALSRGLSVVLVEKADFAKGTSSRSTKLVHGGVRYLAQGDIMLVFEALKERGRLLKNAPHLTYNQPFIIPVYTLFDKLQYSIGLKIYDWMAGRLRLGKSRFISREETIKRLPQIKQKGLKGGVVYHDGQFDDARLALSIAMTCDNMGGCMLNYMKVTDLLKDQNGEINGIQVRDELNEEKYKIVAKMVVNATGVFADKILQMDQPAAPKSIQPSQGIHLVLEQSFLGGKDALMIPKTSDGRVLFAVPWQGKLVVGTTDTLREKAKLEPEALSKEVDFVLKTAEAYLSKAPSRQDVKAVFAGLRPLAAPKEGSTKTKEISRSHKVIVSESKLVSITGGKWTTFRKMGEDTVNHFTEVTGEILKPSTSADIRYHGYTVKPKPGHWRSYGTDADEILDVIKKQPDLGEKLHPDYPYTQAEVIWSTRHEMAKNVDDILGRRIRILFLDAKAALEMAPKVAELMAKELGKDSSWIDKELIDFQKLAAKYVLK</sequence>
<keyword evidence="5" id="KW-0274">FAD</keyword>
<evidence type="ECO:0000256" key="4">
    <source>
        <dbReference type="ARBA" id="ARBA00022798"/>
    </source>
</evidence>
<comment type="caution">
    <text evidence="9">The sequence shown here is derived from an EMBL/GenBank/DDBJ whole genome shotgun (WGS) entry which is preliminary data.</text>
</comment>
<dbReference type="InterPro" id="IPR006076">
    <property type="entry name" value="FAD-dep_OxRdtase"/>
</dbReference>
<evidence type="ECO:0000256" key="1">
    <source>
        <dbReference type="ARBA" id="ARBA00001974"/>
    </source>
</evidence>
<feature type="domain" description="Alpha-glycerophosphate oxidase C-terminal" evidence="8">
    <location>
        <begin position="417"/>
        <end position="500"/>
    </location>
</feature>
<gene>
    <name evidence="9" type="ORF">ACFSKV_01735</name>
</gene>
<dbReference type="InterPro" id="IPR031656">
    <property type="entry name" value="DAO_C"/>
</dbReference>
<dbReference type="EMBL" id="JBHUIV010000004">
    <property type="protein sequence ID" value="MFD2200268.1"/>
    <property type="molecule type" value="Genomic_DNA"/>
</dbReference>
<keyword evidence="3" id="KW-0285">Flavoprotein</keyword>
<dbReference type="PRINTS" id="PR01001">
    <property type="entry name" value="FADG3PDH"/>
</dbReference>
<dbReference type="Pfam" id="PF16901">
    <property type="entry name" value="DAO_C"/>
    <property type="match status" value="1"/>
</dbReference>
<evidence type="ECO:0000256" key="5">
    <source>
        <dbReference type="ARBA" id="ARBA00022827"/>
    </source>
</evidence>
<dbReference type="RefSeq" id="WP_380799890.1">
    <property type="nucleotide sequence ID" value="NZ_JBHUIV010000004.1"/>
</dbReference>
<dbReference type="InterPro" id="IPR036188">
    <property type="entry name" value="FAD/NAD-bd_sf"/>
</dbReference>
<evidence type="ECO:0000256" key="6">
    <source>
        <dbReference type="ARBA" id="ARBA00023002"/>
    </source>
</evidence>